<gene>
    <name evidence="2" type="ORF">KUL25_09160</name>
    <name evidence="3" type="ORF">KUL25_09165</name>
</gene>
<dbReference type="GO" id="GO:0003677">
    <property type="term" value="F:DNA binding"/>
    <property type="evidence" value="ECO:0007669"/>
    <property type="project" value="InterPro"/>
</dbReference>
<dbReference type="EMBL" id="JAIMBW010000001">
    <property type="protein sequence ID" value="MBY4892931.1"/>
    <property type="molecule type" value="Genomic_DNA"/>
</dbReference>
<sequence length="286" mass="31991">MLTIPDKRSRAQTLRDRLGGALTASSLSRAALARAVGVDRSTITQMLAEDDARMPGGHVVACCAQALDVSADWLLGLTDKPEQVGKLLASSLSISETGRATTLDDQIFEWQREAEGYKIRHVPATLPDILKTDAMLRWEYAPLTHRRPDEAIQAAAARLDFLALTLSDYEMAMPVHELESFARAEGYYTGLSARIRAEQLDWMAEIYDRLYPGLRVFLYDARTTFSAPVTVFGPKIAVIYMGRHYLAFRDRDRVRAMTLHFDGLVREAEVASHTFMDRLKALRGAL</sequence>
<organism evidence="3">
    <name type="scientific">Gymnodinialimonas phycosphaerae</name>
    <dbReference type="NCBI Taxonomy" id="2841589"/>
    <lineage>
        <taxon>Bacteria</taxon>
        <taxon>Pseudomonadati</taxon>
        <taxon>Pseudomonadota</taxon>
        <taxon>Alphaproteobacteria</taxon>
        <taxon>Rhodobacterales</taxon>
        <taxon>Paracoccaceae</taxon>
        <taxon>Gymnodinialimonas</taxon>
    </lineage>
</organism>
<accession>A0A975TYJ5</accession>
<dbReference type="EMBL" id="CP078073">
    <property type="protein sequence ID" value="QXL89650.1"/>
    <property type="molecule type" value="Genomic_DNA"/>
</dbReference>
<evidence type="ECO:0000313" key="4">
    <source>
        <dbReference type="Proteomes" id="UP000693972"/>
    </source>
</evidence>
<dbReference type="RefSeq" id="WP_257892676.1">
    <property type="nucleotide sequence ID" value="NZ_JAIMBW010000001.1"/>
</dbReference>
<evidence type="ECO:0000313" key="3">
    <source>
        <dbReference type="EMBL" id="QXL89650.1"/>
    </source>
</evidence>
<name>A0A975TYJ5_9RHOB</name>
<evidence type="ECO:0000259" key="1">
    <source>
        <dbReference type="PROSITE" id="PS50943"/>
    </source>
</evidence>
<dbReference type="PROSITE" id="PS50943">
    <property type="entry name" value="HTH_CROC1"/>
    <property type="match status" value="1"/>
</dbReference>
<dbReference type="InterPro" id="IPR001387">
    <property type="entry name" value="Cro/C1-type_HTH"/>
</dbReference>
<reference evidence="3 4" key="1">
    <citation type="submission" date="2021-07" db="EMBL/GenBank/DDBJ databases">
        <title>Karlodiniumbacter phycospheric gen. nov., sp. nov., a phycosphere bacterium isolated from karlodinium veneficum.</title>
        <authorList>
            <person name="Peng Y."/>
            <person name="Jiang L."/>
            <person name="Lee J."/>
        </authorList>
    </citation>
    <scope>NUCLEOTIDE SEQUENCE</scope>
    <source>
        <strain evidence="3 4">N5</strain>
    </source>
</reference>
<dbReference type="CDD" id="cd00093">
    <property type="entry name" value="HTH_XRE"/>
    <property type="match status" value="1"/>
</dbReference>
<dbReference type="AlphaFoldDB" id="A0A975TYJ5"/>
<keyword evidence="4" id="KW-1185">Reference proteome</keyword>
<protein>
    <submittedName>
        <fullName evidence="3">Helix-turn-helix domain-containing protein</fullName>
    </submittedName>
</protein>
<dbReference type="Proteomes" id="UP000693972">
    <property type="component" value="Unassembled WGS sequence"/>
</dbReference>
<dbReference type="InterPro" id="IPR010982">
    <property type="entry name" value="Lambda_DNA-bd_dom_sf"/>
</dbReference>
<dbReference type="Gene3D" id="1.10.260.40">
    <property type="entry name" value="lambda repressor-like DNA-binding domains"/>
    <property type="match status" value="1"/>
</dbReference>
<dbReference type="SUPFAM" id="SSF47413">
    <property type="entry name" value="lambda repressor-like DNA-binding domains"/>
    <property type="match status" value="1"/>
</dbReference>
<evidence type="ECO:0000313" key="2">
    <source>
        <dbReference type="EMBL" id="MBY4892931.1"/>
    </source>
</evidence>
<proteinExistence type="predicted"/>
<feature type="domain" description="HTH cro/C1-type" evidence="1">
    <location>
        <begin position="27"/>
        <end position="74"/>
    </location>
</feature>